<dbReference type="PRINTS" id="PR00683">
    <property type="entry name" value="SPECTRINPH"/>
</dbReference>
<dbReference type="InterPro" id="IPR018159">
    <property type="entry name" value="Spectrin/alpha-actinin"/>
</dbReference>
<evidence type="ECO:0000313" key="8">
    <source>
        <dbReference type="Ensembl" id="ENSSANP00000041123.1"/>
    </source>
</evidence>
<dbReference type="InterPro" id="IPR002017">
    <property type="entry name" value="Spectrin_repeat"/>
</dbReference>
<dbReference type="SUPFAM" id="SSF46966">
    <property type="entry name" value="Spectrin repeat"/>
    <property type="match status" value="2"/>
</dbReference>
<dbReference type="Pfam" id="PF00435">
    <property type="entry name" value="Spectrin"/>
    <property type="match status" value="3"/>
</dbReference>
<dbReference type="InterPro" id="IPR001605">
    <property type="entry name" value="PH_dom-spectrin-type"/>
</dbReference>
<dbReference type="CDD" id="cd00176">
    <property type="entry name" value="SPEC"/>
    <property type="match status" value="2"/>
</dbReference>
<evidence type="ECO:0000256" key="1">
    <source>
        <dbReference type="ARBA" id="ARBA00006826"/>
    </source>
</evidence>
<dbReference type="GO" id="GO:0051693">
    <property type="term" value="P:actin filament capping"/>
    <property type="evidence" value="ECO:0007669"/>
    <property type="project" value="UniProtKB-KW"/>
</dbReference>
<name>A0A671N5A3_9TELE</name>
<dbReference type="InterPro" id="IPR001849">
    <property type="entry name" value="PH_domain"/>
</dbReference>
<dbReference type="Ensembl" id="ENSSANT00000043775.1">
    <property type="protein sequence ID" value="ENSSANP00000041123.1"/>
    <property type="gene ID" value="ENSSANG00000020884.1"/>
</dbReference>
<protein>
    <recommendedName>
        <fullName evidence="7">PH domain-containing protein</fullName>
    </recommendedName>
</protein>
<dbReference type="InterPro" id="IPR011993">
    <property type="entry name" value="PH-like_dom_sf"/>
</dbReference>
<feature type="compositionally biased region" description="Basic and acidic residues" evidence="6">
    <location>
        <begin position="436"/>
        <end position="445"/>
    </location>
</feature>
<feature type="compositionally biased region" description="Basic and acidic residues" evidence="6">
    <location>
        <begin position="579"/>
        <end position="658"/>
    </location>
</feature>
<dbReference type="Gene3D" id="1.20.58.60">
    <property type="match status" value="3"/>
</dbReference>
<dbReference type="Gene3D" id="2.30.29.30">
    <property type="entry name" value="Pleckstrin-homology domain (PH domain)/Phosphotyrosine-binding domain (PTB)"/>
    <property type="match status" value="1"/>
</dbReference>
<keyword evidence="4" id="KW-0009">Actin-binding</keyword>
<keyword evidence="5" id="KW-0175">Coiled coil</keyword>
<proteinExistence type="inferred from homology"/>
<reference evidence="8" key="1">
    <citation type="submission" date="2025-08" db="UniProtKB">
        <authorList>
            <consortium name="Ensembl"/>
        </authorList>
    </citation>
    <scope>IDENTIFICATION</scope>
</reference>
<evidence type="ECO:0000256" key="5">
    <source>
        <dbReference type="SAM" id="Coils"/>
    </source>
</evidence>
<evidence type="ECO:0000256" key="4">
    <source>
        <dbReference type="ARBA" id="ARBA00023203"/>
    </source>
</evidence>
<organism evidence="8 9">
    <name type="scientific">Sinocyclocheilus anshuiensis</name>
    <dbReference type="NCBI Taxonomy" id="1608454"/>
    <lineage>
        <taxon>Eukaryota</taxon>
        <taxon>Metazoa</taxon>
        <taxon>Chordata</taxon>
        <taxon>Craniata</taxon>
        <taxon>Vertebrata</taxon>
        <taxon>Euteleostomi</taxon>
        <taxon>Actinopterygii</taxon>
        <taxon>Neopterygii</taxon>
        <taxon>Teleostei</taxon>
        <taxon>Ostariophysi</taxon>
        <taxon>Cypriniformes</taxon>
        <taxon>Cyprinidae</taxon>
        <taxon>Cyprininae</taxon>
        <taxon>Sinocyclocheilus</taxon>
    </lineage>
</organism>
<evidence type="ECO:0000313" key="9">
    <source>
        <dbReference type="Proteomes" id="UP000472260"/>
    </source>
</evidence>
<dbReference type="SUPFAM" id="SSF50729">
    <property type="entry name" value="PH domain-like"/>
    <property type="match status" value="1"/>
</dbReference>
<dbReference type="GO" id="GO:0005543">
    <property type="term" value="F:phospholipid binding"/>
    <property type="evidence" value="ECO:0007669"/>
    <property type="project" value="InterPro"/>
</dbReference>
<comment type="similarity">
    <text evidence="1">Belongs to the spectrin family.</text>
</comment>
<feature type="domain" description="PH" evidence="7">
    <location>
        <begin position="482"/>
        <end position="562"/>
    </location>
</feature>
<dbReference type="Proteomes" id="UP000472260">
    <property type="component" value="Unassembled WGS sequence"/>
</dbReference>
<dbReference type="AlphaFoldDB" id="A0A671N5A3"/>
<feature type="region of interest" description="Disordered" evidence="6">
    <location>
        <begin position="427"/>
        <end position="482"/>
    </location>
</feature>
<evidence type="ECO:0000256" key="3">
    <source>
        <dbReference type="ARBA" id="ARBA00022737"/>
    </source>
</evidence>
<keyword evidence="3" id="KW-0677">Repeat</keyword>
<feature type="coiled-coil region" evidence="5">
    <location>
        <begin position="183"/>
        <end position="217"/>
    </location>
</feature>
<feature type="region of interest" description="Disordered" evidence="6">
    <location>
        <begin position="572"/>
        <end position="668"/>
    </location>
</feature>
<evidence type="ECO:0000256" key="6">
    <source>
        <dbReference type="SAM" id="MobiDB-lite"/>
    </source>
</evidence>
<feature type="coiled-coil region" evidence="5">
    <location>
        <begin position="283"/>
        <end position="342"/>
    </location>
</feature>
<evidence type="ECO:0000256" key="2">
    <source>
        <dbReference type="ARBA" id="ARBA00022467"/>
    </source>
</evidence>
<accession>A0A671N5A3</accession>
<sequence length="668" mass="76508">IEQITKQQAHIDRLYVSLKDLVEQRKTKLEQQYWLYQLKREVEALEKWISEREAVASSTELGQDLEHVTALQSSFTQFSTETRAVGQKQMDSVNKMVNEMIDCSHSDAATIAEWKDGLNESWADLLELMETRSQMLAASYQLHKFFTDCQEVLVQIEGKMRQLPEVRSCQVSSANPGTLQRLLHSFEHSLQLLVSQVRQLQENAAQLRAIYAGEKADAIFSREQEVMQAWKELLFACEGSRVQVTTVTDKIQFFAVVRELSIWMDGIMGQIGSTDDARDLSVLEGMMSQHQNLKSKIDNKSKNIVHCVEMGKMLLAACNPAAEEVKEKLEYIMAKQKELNERWEQHWEKLQEGQLQSTQLGSSEQSWLTIKEPITPNIREAGGGTDEVEELIRRHEAFRKAASTWKDHFNSLRQVIMESKIYAYRPPSSLSAPVSRLDRPRARDRPKPRRRPRPKEPEEPRRSRSAPAQSVPSTPHPPTHTVHHEGFLYRKHEEEGKERSPNSKSWVNLFCVLKQGEIGFYKDARHKTTPYNDEPLLNLAICEFDTTNGYKKKKNVFILSLKEIEEIAKWEKATNSSTDPDKSERKERSEGAEPSEGAERSERSEKSERSDRSDKIEASDKSSEKRDTSEKENGDRGGRGERGERGERERGERGDRGSRGSSTSGKSK</sequence>
<dbReference type="SMART" id="SM00150">
    <property type="entry name" value="SPEC"/>
    <property type="match status" value="3"/>
</dbReference>
<dbReference type="FunFam" id="1.20.58.60:FF:000019">
    <property type="entry name" value="Spectrin beta chain"/>
    <property type="match status" value="1"/>
</dbReference>
<keyword evidence="2" id="KW-0117">Actin capping</keyword>
<reference evidence="8" key="2">
    <citation type="submission" date="2025-09" db="UniProtKB">
        <authorList>
            <consortium name="Ensembl"/>
        </authorList>
    </citation>
    <scope>IDENTIFICATION</scope>
</reference>
<keyword evidence="9" id="KW-1185">Reference proteome</keyword>
<evidence type="ECO:0000259" key="7">
    <source>
        <dbReference type="Pfam" id="PF00169"/>
    </source>
</evidence>
<dbReference type="GO" id="GO:0003779">
    <property type="term" value="F:actin binding"/>
    <property type="evidence" value="ECO:0007669"/>
    <property type="project" value="UniProtKB-KW"/>
</dbReference>
<dbReference type="PANTHER" id="PTHR11915">
    <property type="entry name" value="SPECTRIN/FILAMIN RELATED CYTOSKELETAL PROTEIN"/>
    <property type="match status" value="1"/>
</dbReference>
<dbReference type="Pfam" id="PF00169">
    <property type="entry name" value="PH"/>
    <property type="match status" value="1"/>
</dbReference>